<evidence type="ECO:0000259" key="2">
    <source>
        <dbReference type="Pfam" id="PF25023"/>
    </source>
</evidence>
<dbReference type="AlphaFoldDB" id="A0A1F8AYP0"/>
<dbReference type="NCBIfam" id="TIGR03696">
    <property type="entry name" value="Rhs_assc_core"/>
    <property type="match status" value="1"/>
</dbReference>
<dbReference type="STRING" id="1802514.A2955_00675"/>
<sequence>MVNINKGTQIFLFILIIIVFFPCKVNAETLYYIHQDHLGSTSLVTESTGKVVSKQTYYPYGATRSQMSDVGSKKLERQYTGQISDEDETGLYYYNARYYNPTIAKFTQADSYNDNFNKYAYVKNNPVAYSDPSGNLSIRCVGIFGCQRNSKTTNFNESNYPYGNNLDTKNKLMEIEDDLTTGKNVLNTRFSIGGTIRGEDPFQYVAQTTLSTCGPASLAMLITSFKGYKDAENVYEEILDYFNYDSRPSLLLGEISLMNYLKEEDISSMLMDRRDLDFNPGYVDELLESGPLFIDITSNYGERTAENPANHWVVVDQVVRTSSSAYVVIRDPLRAPAFYGSIKEIKDFMQPNKEGSVIIPFDIFEQTTGNKIIMVDEAGTTNYVNSFIKYK</sequence>
<comment type="caution">
    <text evidence="3">The sequence shown here is derived from an EMBL/GenBank/DDBJ whole genome shotgun (WGS) entry which is preliminary data.</text>
</comment>
<evidence type="ECO:0000313" key="3">
    <source>
        <dbReference type="EMBL" id="OGM56846.1"/>
    </source>
</evidence>
<proteinExistence type="predicted"/>
<organism evidence="3 4">
    <name type="scientific">Candidatus Woesebacteria bacterium RIFCSPLOWO2_01_FULL_37_19</name>
    <dbReference type="NCBI Taxonomy" id="1802514"/>
    <lineage>
        <taxon>Bacteria</taxon>
        <taxon>Candidatus Woeseibacteriota</taxon>
    </lineage>
</organism>
<dbReference type="EMBL" id="MGHA01000072">
    <property type="protein sequence ID" value="OGM56846.1"/>
    <property type="molecule type" value="Genomic_DNA"/>
</dbReference>
<dbReference type="InterPro" id="IPR056823">
    <property type="entry name" value="TEN-like_YD-shell"/>
</dbReference>
<evidence type="ECO:0000256" key="1">
    <source>
        <dbReference type="ARBA" id="ARBA00022737"/>
    </source>
</evidence>
<dbReference type="InterPro" id="IPR022385">
    <property type="entry name" value="Rhs_assc_core"/>
</dbReference>
<dbReference type="PANTHER" id="PTHR32305">
    <property type="match status" value="1"/>
</dbReference>
<gene>
    <name evidence="3" type="ORF">A2955_00675</name>
</gene>
<evidence type="ECO:0000313" key="4">
    <source>
        <dbReference type="Proteomes" id="UP000177501"/>
    </source>
</evidence>
<reference evidence="3 4" key="1">
    <citation type="journal article" date="2016" name="Nat. Commun.">
        <title>Thousands of microbial genomes shed light on interconnected biogeochemical processes in an aquifer system.</title>
        <authorList>
            <person name="Anantharaman K."/>
            <person name="Brown C.T."/>
            <person name="Hug L.A."/>
            <person name="Sharon I."/>
            <person name="Castelle C.J."/>
            <person name="Probst A.J."/>
            <person name="Thomas B.C."/>
            <person name="Singh A."/>
            <person name="Wilkins M.J."/>
            <person name="Karaoz U."/>
            <person name="Brodie E.L."/>
            <person name="Williams K.H."/>
            <person name="Hubbard S.S."/>
            <person name="Banfield J.F."/>
        </authorList>
    </citation>
    <scope>NUCLEOTIDE SEQUENCE [LARGE SCALE GENOMIC DNA]</scope>
</reference>
<dbReference type="PANTHER" id="PTHR32305:SF15">
    <property type="entry name" value="PROTEIN RHSA-RELATED"/>
    <property type="match status" value="1"/>
</dbReference>
<dbReference type="Gene3D" id="2.180.10.10">
    <property type="entry name" value="RHS repeat-associated core"/>
    <property type="match status" value="1"/>
</dbReference>
<dbReference type="InterPro" id="IPR050708">
    <property type="entry name" value="T6SS_VgrG/RHS"/>
</dbReference>
<protein>
    <recommendedName>
        <fullName evidence="2">Teneurin-like YD-shell domain-containing protein</fullName>
    </recommendedName>
</protein>
<dbReference type="Proteomes" id="UP000177501">
    <property type="component" value="Unassembled WGS sequence"/>
</dbReference>
<accession>A0A1F8AYP0</accession>
<name>A0A1F8AYP0_9BACT</name>
<keyword evidence="1" id="KW-0677">Repeat</keyword>
<dbReference type="Pfam" id="PF25023">
    <property type="entry name" value="TEN_YD-shell"/>
    <property type="match status" value="1"/>
</dbReference>
<feature type="domain" description="Teneurin-like YD-shell" evidence="2">
    <location>
        <begin position="26"/>
        <end position="126"/>
    </location>
</feature>